<dbReference type="GO" id="GO:0005525">
    <property type="term" value="F:GTP binding"/>
    <property type="evidence" value="ECO:0007669"/>
    <property type="project" value="UniProtKB-KW"/>
</dbReference>
<comment type="caution">
    <text evidence="4">The sequence shown here is derived from an EMBL/GenBank/DDBJ whole genome shotgun (WGS) entry which is preliminary data.</text>
</comment>
<dbReference type="Proteomes" id="UP000664203">
    <property type="component" value="Unassembled WGS sequence"/>
</dbReference>
<keyword evidence="1" id="KW-0547">Nucleotide-binding</keyword>
<evidence type="ECO:0000313" key="5">
    <source>
        <dbReference type="Proteomes" id="UP000664203"/>
    </source>
</evidence>
<protein>
    <recommendedName>
        <fullName evidence="3">Septin-type G domain-containing protein</fullName>
    </recommendedName>
</protein>
<gene>
    <name evidence="4" type="ORF">ALECFALPRED_003011</name>
</gene>
<name>A0A8H3EFU6_9LECA</name>
<feature type="domain" description="Septin-type G" evidence="3">
    <location>
        <begin position="200"/>
        <end position="583"/>
    </location>
</feature>
<feature type="compositionally biased region" description="Basic residues" evidence="2">
    <location>
        <begin position="38"/>
        <end position="52"/>
    </location>
</feature>
<feature type="compositionally biased region" description="Polar residues" evidence="2">
    <location>
        <begin position="15"/>
        <end position="35"/>
    </location>
</feature>
<organism evidence="4 5">
    <name type="scientific">Alectoria fallacina</name>
    <dbReference type="NCBI Taxonomy" id="1903189"/>
    <lineage>
        <taxon>Eukaryota</taxon>
        <taxon>Fungi</taxon>
        <taxon>Dikarya</taxon>
        <taxon>Ascomycota</taxon>
        <taxon>Pezizomycotina</taxon>
        <taxon>Lecanoromycetes</taxon>
        <taxon>OSLEUM clade</taxon>
        <taxon>Lecanoromycetidae</taxon>
        <taxon>Lecanorales</taxon>
        <taxon>Lecanorineae</taxon>
        <taxon>Parmeliaceae</taxon>
        <taxon>Alectoria</taxon>
    </lineage>
</organism>
<evidence type="ECO:0000313" key="4">
    <source>
        <dbReference type="EMBL" id="CAF9903853.1"/>
    </source>
</evidence>
<dbReference type="Pfam" id="PF00735">
    <property type="entry name" value="Septin"/>
    <property type="match status" value="3"/>
</dbReference>
<feature type="compositionally biased region" description="Basic and acidic residues" evidence="2">
    <location>
        <begin position="442"/>
        <end position="454"/>
    </location>
</feature>
<dbReference type="AlphaFoldDB" id="A0A8H3EFU6"/>
<evidence type="ECO:0000259" key="3">
    <source>
        <dbReference type="PROSITE" id="PS51719"/>
    </source>
</evidence>
<dbReference type="InterPro" id="IPR027417">
    <property type="entry name" value="P-loop_NTPase"/>
</dbReference>
<dbReference type="EMBL" id="CAJPDR010000002">
    <property type="protein sequence ID" value="CAF9903853.1"/>
    <property type="molecule type" value="Genomic_DNA"/>
</dbReference>
<dbReference type="Gene3D" id="3.40.50.300">
    <property type="entry name" value="P-loop containing nucleotide triphosphate hydrolases"/>
    <property type="match status" value="1"/>
</dbReference>
<sequence>MLRSTTPQERRTVSGPLSPQEGSNQGGTESINGVNGSLRRRGSFSFLRRSKSRERSISGSTPSRRLSKKDRRRQEMMQEQIPSPPLRIPIIPHPPDLQVFGSEDKRPDSVAIMSNRAGGSFKYRLAQKSSQETLGSDMYRGMPVPPVPPIPPIPATATTPRSYVDEFPRTESLVHRGRHSYASSAISTINSPRKIRRRKDPTPFNVLVVGAKTSGKTSFLNFLQTTLALPLSKRRRQSRDEDYYIVSSASARAFSNFTAQYVETEIEGERIGVTLWDSEGLDANEVDLQLQNMTAFIESKFEDTFDEESKVARAPGFRDTHIHCVFLVLDPNRLDANIATGQRANQINGVKARANSFVRGRPERSINGLDENLDLNVLRALKGKTTVVPVIAKADTITSAHMAHLKRAVWDSLKSNGLETLEAITRSDDDDEGSDTSSESPKNNHLDERDEDVIKTEGDKFSTTSVLSSSSGSSSVFSASDFDLAKPGKPSKFSLVHTPSSPIVPTLPSAEAPALPLSIISPDPYEPDIIGRQFAWGLADPMNAKHCDFVKLKQTVFTEWRGELRDASRELWYESWRTRLLNKKVRRDGGLVGDARTQ</sequence>
<comment type="similarity">
    <text evidence="1">Belongs to the TRAFAC class TrmE-Era-EngA-EngB-Septin-like GTPase superfamily. Septin GTPase family.</text>
</comment>
<dbReference type="PANTHER" id="PTHR18884">
    <property type="entry name" value="SEPTIN"/>
    <property type="match status" value="1"/>
</dbReference>
<keyword evidence="1" id="KW-0342">GTP-binding</keyword>
<dbReference type="OrthoDB" id="5337438at2759"/>
<dbReference type="PROSITE" id="PS51719">
    <property type="entry name" value="G_SEPTIN"/>
    <property type="match status" value="1"/>
</dbReference>
<feature type="region of interest" description="Disordered" evidence="2">
    <location>
        <begin position="424"/>
        <end position="454"/>
    </location>
</feature>
<evidence type="ECO:0000256" key="1">
    <source>
        <dbReference type="RuleBase" id="RU004560"/>
    </source>
</evidence>
<proteinExistence type="inferred from homology"/>
<dbReference type="InterPro" id="IPR030379">
    <property type="entry name" value="G_SEPTIN_dom"/>
</dbReference>
<feature type="region of interest" description="Disordered" evidence="2">
    <location>
        <begin position="1"/>
        <end position="90"/>
    </location>
</feature>
<keyword evidence="5" id="KW-1185">Reference proteome</keyword>
<reference evidence="4" key="1">
    <citation type="submission" date="2021-03" db="EMBL/GenBank/DDBJ databases">
        <authorList>
            <person name="Tagirdzhanova G."/>
        </authorList>
    </citation>
    <scope>NUCLEOTIDE SEQUENCE</scope>
</reference>
<evidence type="ECO:0000256" key="2">
    <source>
        <dbReference type="SAM" id="MobiDB-lite"/>
    </source>
</evidence>
<accession>A0A8H3EFU6</accession>
<dbReference type="SUPFAM" id="SSF52540">
    <property type="entry name" value="P-loop containing nucleoside triphosphate hydrolases"/>
    <property type="match status" value="1"/>
</dbReference>